<dbReference type="GO" id="GO:0098552">
    <property type="term" value="C:side of membrane"/>
    <property type="evidence" value="ECO:0007669"/>
    <property type="project" value="UniProtKB-KW"/>
</dbReference>
<evidence type="ECO:0000256" key="5">
    <source>
        <dbReference type="ARBA" id="ARBA00023015"/>
    </source>
</evidence>
<keyword evidence="4" id="KW-0186">Copper</keyword>
<evidence type="ECO:0000256" key="3">
    <source>
        <dbReference type="ARBA" id="ARBA00022723"/>
    </source>
</evidence>
<evidence type="ECO:0000313" key="14">
    <source>
        <dbReference type="Proteomes" id="UP000712600"/>
    </source>
</evidence>
<evidence type="ECO:0000256" key="10">
    <source>
        <dbReference type="SAM" id="MobiDB-lite"/>
    </source>
</evidence>
<sequence length="445" mass="49065">MPLGAVVYPQDTSGYLSNCKDFMFYDLSYQEEVVAQDTKNNIDTLGQEQSFVEKDEEERQWRDYHHKYPLIPLLDEKLDLHATDVENHPPIQPRRKRRRTRSNKNKEEIESQRMTHIAVERNRRKQMNEYLAVLRSLMPSSYAQRGDQASIVGGAINYVKELEHILQSMEPRRTTTTTHEVDTSTSSLMSPFSEFFTYPQYSTKSSSSATENSSSPAEIEVTVAEGHANIKIMSKKKPRQLLKLVDSIQSLRLTLLHLNVTTLDNSILYSISVKVPATSATLTVNWSLGTDYTLLATGNTFSVGDTIVFSYSAGHTVDEVSENDYKSCTLGNSIISDSSGTTTIDLKTTGPRYFICGIPGHCSTGMKLAVTVASAPSTNLGGGTTTPTPFTGGSSTTTPTPLTGGGGYVPTTTQAIPCGCWAVSSPVWTMIVTWAVCFMPWICLS</sequence>
<dbReference type="CDD" id="cd11448">
    <property type="entry name" value="bHLH_AtFAMA_like"/>
    <property type="match status" value="1"/>
</dbReference>
<feature type="domain" description="Phytocyanin" evidence="12">
    <location>
        <begin position="280"/>
        <end position="374"/>
    </location>
</feature>
<dbReference type="InterPro" id="IPR008972">
    <property type="entry name" value="Cupredoxin"/>
</dbReference>
<comment type="caution">
    <text evidence="13">The sequence shown here is derived from an EMBL/GenBank/DDBJ whole genome shotgun (WGS) entry which is preliminary data.</text>
</comment>
<feature type="domain" description="BHLH" evidence="11">
    <location>
        <begin position="111"/>
        <end position="162"/>
    </location>
</feature>
<dbReference type="GO" id="GO:0009055">
    <property type="term" value="F:electron transfer activity"/>
    <property type="evidence" value="ECO:0007669"/>
    <property type="project" value="InterPro"/>
</dbReference>
<dbReference type="Gene3D" id="4.10.280.10">
    <property type="entry name" value="Helix-loop-helix DNA-binding domain"/>
    <property type="match status" value="1"/>
</dbReference>
<feature type="region of interest" description="Disordered" evidence="10">
    <location>
        <begin position="380"/>
        <end position="406"/>
    </location>
</feature>
<keyword evidence="9" id="KW-0539">Nucleus</keyword>
<dbReference type="InterPro" id="IPR011598">
    <property type="entry name" value="bHLH_dom"/>
</dbReference>
<evidence type="ECO:0000256" key="9">
    <source>
        <dbReference type="ARBA" id="ARBA00023242"/>
    </source>
</evidence>
<evidence type="ECO:0000256" key="4">
    <source>
        <dbReference type="ARBA" id="ARBA00023008"/>
    </source>
</evidence>
<dbReference type="SMART" id="SM00353">
    <property type="entry name" value="HLH"/>
    <property type="match status" value="1"/>
</dbReference>
<evidence type="ECO:0000256" key="8">
    <source>
        <dbReference type="ARBA" id="ARBA00023180"/>
    </source>
</evidence>
<dbReference type="SUPFAM" id="SSF49503">
    <property type="entry name" value="Cupredoxins"/>
    <property type="match status" value="1"/>
</dbReference>
<gene>
    <name evidence="13" type="ORF">F2Q69_00027339</name>
</gene>
<dbReference type="Gene3D" id="2.60.40.420">
    <property type="entry name" value="Cupredoxins - blue copper proteins"/>
    <property type="match status" value="1"/>
</dbReference>
<dbReference type="PROSITE" id="PS51485">
    <property type="entry name" value="PHYTOCYANIN"/>
    <property type="match status" value="1"/>
</dbReference>
<dbReference type="GO" id="GO:0000981">
    <property type="term" value="F:DNA-binding transcription factor activity, RNA polymerase II-specific"/>
    <property type="evidence" value="ECO:0007669"/>
    <property type="project" value="TreeGrafter"/>
</dbReference>
<dbReference type="InterPro" id="IPR028871">
    <property type="entry name" value="BlueCu_1_BS"/>
</dbReference>
<accession>A0A8S9S0W6</accession>
<dbReference type="Proteomes" id="UP000712600">
    <property type="component" value="Unassembled WGS sequence"/>
</dbReference>
<keyword evidence="8" id="KW-0325">Glycoprotein</keyword>
<dbReference type="GO" id="GO:0046983">
    <property type="term" value="F:protein dimerization activity"/>
    <property type="evidence" value="ECO:0007669"/>
    <property type="project" value="InterPro"/>
</dbReference>
<feature type="compositionally biased region" description="Low complexity" evidence="10">
    <location>
        <begin position="385"/>
        <end position="402"/>
    </location>
</feature>
<dbReference type="Pfam" id="PF00010">
    <property type="entry name" value="HLH"/>
    <property type="match status" value="1"/>
</dbReference>
<dbReference type="PROSITE" id="PS50888">
    <property type="entry name" value="BHLH"/>
    <property type="match status" value="1"/>
</dbReference>
<proteinExistence type="predicted"/>
<keyword evidence="2" id="KW-0472">Membrane</keyword>
<dbReference type="GO" id="GO:0000978">
    <property type="term" value="F:RNA polymerase II cis-regulatory region sequence-specific DNA binding"/>
    <property type="evidence" value="ECO:0007669"/>
    <property type="project" value="TreeGrafter"/>
</dbReference>
<evidence type="ECO:0000313" key="13">
    <source>
        <dbReference type="EMBL" id="KAF3585534.1"/>
    </source>
</evidence>
<feature type="compositionally biased region" description="Basic residues" evidence="10">
    <location>
        <begin position="93"/>
        <end position="103"/>
    </location>
</feature>
<evidence type="ECO:0008006" key="15">
    <source>
        <dbReference type="Google" id="ProtNLM"/>
    </source>
</evidence>
<reference evidence="13" key="1">
    <citation type="submission" date="2019-12" db="EMBL/GenBank/DDBJ databases">
        <title>Genome sequencing and annotation of Brassica cretica.</title>
        <authorList>
            <person name="Studholme D.J."/>
            <person name="Sarris P."/>
        </authorList>
    </citation>
    <scope>NUCLEOTIDE SEQUENCE</scope>
    <source>
        <strain evidence="13">PFS-109/04</strain>
        <tissue evidence="13">Leaf</tissue>
    </source>
</reference>
<keyword evidence="6" id="KW-0238">DNA-binding</keyword>
<dbReference type="Pfam" id="PF02298">
    <property type="entry name" value="Cu_bind_like"/>
    <property type="match status" value="1"/>
</dbReference>
<keyword evidence="2" id="KW-0449">Lipoprotein</keyword>
<dbReference type="CDD" id="cd04216">
    <property type="entry name" value="Phytocyanin"/>
    <property type="match status" value="1"/>
</dbReference>
<dbReference type="PANTHER" id="PTHR11969">
    <property type="entry name" value="MAX DIMERIZATION, MAD"/>
    <property type="match status" value="1"/>
</dbReference>
<name>A0A8S9S0W6_BRACR</name>
<dbReference type="AlphaFoldDB" id="A0A8S9S0W6"/>
<keyword evidence="3" id="KW-0479">Metal-binding</keyword>
<protein>
    <recommendedName>
        <fullName evidence="15">BHLH domain-containing protein</fullName>
    </recommendedName>
</protein>
<dbReference type="GO" id="GO:0005634">
    <property type="term" value="C:nucleus"/>
    <property type="evidence" value="ECO:0007669"/>
    <property type="project" value="UniProtKB-SubCell"/>
</dbReference>
<keyword evidence="7" id="KW-0804">Transcription</keyword>
<keyword evidence="2" id="KW-0336">GPI-anchor</keyword>
<evidence type="ECO:0000259" key="11">
    <source>
        <dbReference type="PROSITE" id="PS50888"/>
    </source>
</evidence>
<dbReference type="EMBL" id="QGKX02000088">
    <property type="protein sequence ID" value="KAF3585534.1"/>
    <property type="molecule type" value="Genomic_DNA"/>
</dbReference>
<dbReference type="GO" id="GO:0046872">
    <property type="term" value="F:metal ion binding"/>
    <property type="evidence" value="ECO:0007669"/>
    <property type="project" value="UniProtKB-KW"/>
</dbReference>
<comment type="subcellular location">
    <subcellularLocation>
        <location evidence="1">Nucleus</location>
    </subcellularLocation>
</comment>
<feature type="region of interest" description="Disordered" evidence="10">
    <location>
        <begin position="84"/>
        <end position="111"/>
    </location>
</feature>
<evidence type="ECO:0000259" key="12">
    <source>
        <dbReference type="PROSITE" id="PS51485"/>
    </source>
</evidence>
<organism evidence="13 14">
    <name type="scientific">Brassica cretica</name>
    <name type="common">Mustard</name>
    <dbReference type="NCBI Taxonomy" id="69181"/>
    <lineage>
        <taxon>Eukaryota</taxon>
        <taxon>Viridiplantae</taxon>
        <taxon>Streptophyta</taxon>
        <taxon>Embryophyta</taxon>
        <taxon>Tracheophyta</taxon>
        <taxon>Spermatophyta</taxon>
        <taxon>Magnoliopsida</taxon>
        <taxon>eudicotyledons</taxon>
        <taxon>Gunneridae</taxon>
        <taxon>Pentapetalae</taxon>
        <taxon>rosids</taxon>
        <taxon>malvids</taxon>
        <taxon>Brassicales</taxon>
        <taxon>Brassicaceae</taxon>
        <taxon>Brassiceae</taxon>
        <taxon>Brassica</taxon>
    </lineage>
</organism>
<evidence type="ECO:0000256" key="1">
    <source>
        <dbReference type="ARBA" id="ARBA00004123"/>
    </source>
</evidence>
<dbReference type="InterPro" id="IPR003245">
    <property type="entry name" value="Phytocyanin_dom"/>
</dbReference>
<dbReference type="SUPFAM" id="SSF47459">
    <property type="entry name" value="HLH, helix-loop-helix DNA-binding domain"/>
    <property type="match status" value="1"/>
</dbReference>
<dbReference type="PROSITE" id="PS00196">
    <property type="entry name" value="COPPER_BLUE"/>
    <property type="match status" value="1"/>
</dbReference>
<evidence type="ECO:0000256" key="2">
    <source>
        <dbReference type="ARBA" id="ARBA00022622"/>
    </source>
</evidence>
<dbReference type="InterPro" id="IPR036638">
    <property type="entry name" value="HLH_DNA-bd_sf"/>
</dbReference>
<keyword evidence="5" id="KW-0805">Transcription regulation</keyword>
<dbReference type="FunFam" id="2.60.40.420:FF:000003">
    <property type="entry name" value="Blue copper"/>
    <property type="match status" value="1"/>
</dbReference>
<dbReference type="PANTHER" id="PTHR11969:SF69">
    <property type="entry name" value="TRANSCRIPTION FACTOR BHLH94"/>
    <property type="match status" value="1"/>
</dbReference>
<evidence type="ECO:0000256" key="7">
    <source>
        <dbReference type="ARBA" id="ARBA00023163"/>
    </source>
</evidence>
<evidence type="ECO:0000256" key="6">
    <source>
        <dbReference type="ARBA" id="ARBA00023125"/>
    </source>
</evidence>